<dbReference type="InterPro" id="IPR024854">
    <property type="entry name" value="Kinectin"/>
</dbReference>
<protein>
    <submittedName>
        <fullName evidence="3">Kinectin</fullName>
    </submittedName>
</protein>
<accession>A0A091DKS9</accession>
<gene>
    <name evidence="3" type="ORF">H920_06881</name>
</gene>
<feature type="coiled-coil region" evidence="1">
    <location>
        <begin position="100"/>
        <end position="134"/>
    </location>
</feature>
<feature type="compositionally biased region" description="Basic residues" evidence="2">
    <location>
        <begin position="48"/>
        <end position="57"/>
    </location>
</feature>
<dbReference type="Proteomes" id="UP000028990">
    <property type="component" value="Unassembled WGS sequence"/>
</dbReference>
<dbReference type="GO" id="GO:0007018">
    <property type="term" value="P:microtubule-based movement"/>
    <property type="evidence" value="ECO:0007669"/>
    <property type="project" value="InterPro"/>
</dbReference>
<evidence type="ECO:0000256" key="1">
    <source>
        <dbReference type="SAM" id="Coils"/>
    </source>
</evidence>
<dbReference type="GO" id="GO:0019894">
    <property type="term" value="F:kinesin binding"/>
    <property type="evidence" value="ECO:0007669"/>
    <property type="project" value="InterPro"/>
</dbReference>
<name>A0A091DKS9_FUKDA</name>
<dbReference type="AlphaFoldDB" id="A0A091DKS9"/>
<organism evidence="3 4">
    <name type="scientific">Fukomys damarensis</name>
    <name type="common">Damaraland mole rat</name>
    <name type="synonym">Cryptomys damarensis</name>
    <dbReference type="NCBI Taxonomy" id="885580"/>
    <lineage>
        <taxon>Eukaryota</taxon>
        <taxon>Metazoa</taxon>
        <taxon>Chordata</taxon>
        <taxon>Craniata</taxon>
        <taxon>Vertebrata</taxon>
        <taxon>Euteleostomi</taxon>
        <taxon>Mammalia</taxon>
        <taxon>Eutheria</taxon>
        <taxon>Euarchontoglires</taxon>
        <taxon>Glires</taxon>
        <taxon>Rodentia</taxon>
        <taxon>Hystricomorpha</taxon>
        <taxon>Bathyergidae</taxon>
        <taxon>Fukomys</taxon>
    </lineage>
</organism>
<proteinExistence type="predicted"/>
<keyword evidence="4" id="KW-1185">Reference proteome</keyword>
<evidence type="ECO:0000313" key="4">
    <source>
        <dbReference type="Proteomes" id="UP000028990"/>
    </source>
</evidence>
<evidence type="ECO:0000256" key="2">
    <source>
        <dbReference type="SAM" id="MobiDB-lite"/>
    </source>
</evidence>
<sequence length="167" mass="18759">MSETMEILEVPTQGSGNNTTEDAGRGREDEQVVPVPLNVAETSSSVRERKKKKKKRKPVLEEQIIEESDISIEDGRQKIEELKKVTHEKDGKIKSVEDLLEAELLKVASKEKTVQDLKQELEALKEEIGGVQLEKAPQLSITSQVLELQNLVKGKEKQMNTMQAVIE</sequence>
<keyword evidence="1" id="KW-0175">Coiled coil</keyword>
<dbReference type="EMBL" id="KN122248">
    <property type="protein sequence ID" value="KFO31682.1"/>
    <property type="molecule type" value="Genomic_DNA"/>
</dbReference>
<evidence type="ECO:0000313" key="3">
    <source>
        <dbReference type="EMBL" id="KFO31682.1"/>
    </source>
</evidence>
<dbReference type="PANTHER" id="PTHR18864:SF1">
    <property type="entry name" value="KINECTIN"/>
    <property type="match status" value="1"/>
</dbReference>
<feature type="region of interest" description="Disordered" evidence="2">
    <location>
        <begin position="1"/>
        <end position="58"/>
    </location>
</feature>
<dbReference type="PANTHER" id="PTHR18864">
    <property type="entry name" value="KINECTIN"/>
    <property type="match status" value="1"/>
</dbReference>
<feature type="compositionally biased region" description="Polar residues" evidence="2">
    <location>
        <begin position="12"/>
        <end position="21"/>
    </location>
</feature>
<reference evidence="3 4" key="1">
    <citation type="submission" date="2013-11" db="EMBL/GenBank/DDBJ databases">
        <title>The Damaraland mole rat (Fukomys damarensis) genome and evolution of African mole rats.</title>
        <authorList>
            <person name="Gladyshev V.N."/>
            <person name="Fang X."/>
        </authorList>
    </citation>
    <scope>NUCLEOTIDE SEQUENCE [LARGE SCALE GENOMIC DNA]</scope>
    <source>
        <tissue evidence="3">Liver</tissue>
    </source>
</reference>